<sequence>MSTELRIYSPYSIDLPAASTDEVITTVDIGNVWKNLDSTKPVAFTAEVNPNNSACNGKVEIVEEAWEKSTYGESTPITDVIKSTDTPRNPIAGGEYWYIIVLRAIDGYVFSDNVTFICEGKTYTAQTAYTACLIMGKPLLRGNFCCLSY</sequence>
<keyword evidence="2" id="KW-1185">Reference proteome</keyword>
<gene>
    <name evidence="1" type="ORF">RUMLAC_00285</name>
</gene>
<organism evidence="1 2">
    <name type="scientific">[Ruminococcus] lactaris ATCC 29176</name>
    <dbReference type="NCBI Taxonomy" id="471875"/>
    <lineage>
        <taxon>Bacteria</taxon>
        <taxon>Bacillati</taxon>
        <taxon>Bacillota</taxon>
        <taxon>Clostridia</taxon>
        <taxon>Lachnospirales</taxon>
        <taxon>Lachnospiraceae</taxon>
        <taxon>Mediterraneibacter</taxon>
    </lineage>
</organism>
<reference evidence="1 2" key="1">
    <citation type="submission" date="2008-08" db="EMBL/GenBank/DDBJ databases">
        <title>Draft genome sequence of Ruminococcus lactaris ATCC 29176.</title>
        <authorList>
            <person name="Sudarsanam P."/>
            <person name="Ley R."/>
            <person name="Guruge J."/>
            <person name="Turnbaugh P.J."/>
            <person name="Mahowald M."/>
            <person name="Liep D."/>
            <person name="Gordon J."/>
        </authorList>
    </citation>
    <scope>NUCLEOTIDE SEQUENCE [LARGE SCALE GENOMIC DNA]</scope>
    <source>
        <strain evidence="1 2">ATCC 29176</strain>
    </source>
</reference>
<protein>
    <submittedName>
        <fullName evidence="1">Uncharacterized protein</fullName>
    </submittedName>
</protein>
<reference evidence="1 2" key="2">
    <citation type="submission" date="2008-08" db="EMBL/GenBank/DDBJ databases">
        <authorList>
            <person name="Fulton L."/>
            <person name="Clifton S."/>
            <person name="Fulton B."/>
            <person name="Xu J."/>
            <person name="Minx P."/>
            <person name="Pepin K.H."/>
            <person name="Johnson M."/>
            <person name="Bhonagiri V."/>
            <person name="Nash W.E."/>
            <person name="Mardis E.R."/>
            <person name="Wilson R.K."/>
        </authorList>
    </citation>
    <scope>NUCLEOTIDE SEQUENCE [LARGE SCALE GENOMIC DNA]</scope>
    <source>
        <strain evidence="1 2">ATCC 29176</strain>
    </source>
</reference>
<evidence type="ECO:0000313" key="1">
    <source>
        <dbReference type="EMBL" id="EDY33898.1"/>
    </source>
</evidence>
<accession>B5CLG4</accession>
<dbReference type="AlphaFoldDB" id="B5CLG4"/>
<comment type="caution">
    <text evidence="1">The sequence shown here is derived from an EMBL/GenBank/DDBJ whole genome shotgun (WGS) entry which is preliminary data.</text>
</comment>
<dbReference type="RefSeq" id="WP_005608644.1">
    <property type="nucleotide sequence ID" value="NZ_DS990167.1"/>
</dbReference>
<dbReference type="EMBL" id="ABOU02000012">
    <property type="protein sequence ID" value="EDY33898.1"/>
    <property type="molecule type" value="Genomic_DNA"/>
</dbReference>
<dbReference type="HOGENOM" id="CLU_1748319_0_0_9"/>
<proteinExistence type="predicted"/>
<evidence type="ECO:0000313" key="2">
    <source>
        <dbReference type="Proteomes" id="UP000003254"/>
    </source>
</evidence>
<name>B5CLG4_9FIRM</name>
<dbReference type="Proteomes" id="UP000003254">
    <property type="component" value="Unassembled WGS sequence"/>
</dbReference>